<sequence>MSEYEGKLYTKTELRRAVKEARQDEREGIFGVIEKKYAHYLCAEDVPLFHIDEIPWREWQALKATVGKEV</sequence>
<evidence type="ECO:0000313" key="1">
    <source>
        <dbReference type="EMBL" id="KKL51134.1"/>
    </source>
</evidence>
<protein>
    <submittedName>
        <fullName evidence="1">Uncharacterized protein</fullName>
    </submittedName>
</protein>
<name>A0A0F9CPL6_9ZZZZ</name>
<dbReference type="EMBL" id="LAZR01032350">
    <property type="protein sequence ID" value="KKL51134.1"/>
    <property type="molecule type" value="Genomic_DNA"/>
</dbReference>
<proteinExistence type="predicted"/>
<dbReference type="AlphaFoldDB" id="A0A0F9CPL6"/>
<reference evidence="1" key="1">
    <citation type="journal article" date="2015" name="Nature">
        <title>Complex archaea that bridge the gap between prokaryotes and eukaryotes.</title>
        <authorList>
            <person name="Spang A."/>
            <person name="Saw J.H."/>
            <person name="Jorgensen S.L."/>
            <person name="Zaremba-Niedzwiedzka K."/>
            <person name="Martijn J."/>
            <person name="Lind A.E."/>
            <person name="van Eijk R."/>
            <person name="Schleper C."/>
            <person name="Guy L."/>
            <person name="Ettema T.J."/>
        </authorList>
    </citation>
    <scope>NUCLEOTIDE SEQUENCE</scope>
</reference>
<accession>A0A0F9CPL6</accession>
<gene>
    <name evidence="1" type="ORF">LCGC14_2298560</name>
</gene>
<comment type="caution">
    <text evidence="1">The sequence shown here is derived from an EMBL/GenBank/DDBJ whole genome shotgun (WGS) entry which is preliminary data.</text>
</comment>
<organism evidence="1">
    <name type="scientific">marine sediment metagenome</name>
    <dbReference type="NCBI Taxonomy" id="412755"/>
    <lineage>
        <taxon>unclassified sequences</taxon>
        <taxon>metagenomes</taxon>
        <taxon>ecological metagenomes</taxon>
    </lineage>
</organism>